<feature type="domain" description="Enolpyruvate transferase" evidence="9">
    <location>
        <begin position="18"/>
        <end position="418"/>
    </location>
</feature>
<feature type="binding site" evidence="8">
    <location>
        <position position="314"/>
    </location>
    <ligand>
        <name>3-phosphoshikimate</name>
        <dbReference type="ChEBI" id="CHEBI:145989"/>
    </ligand>
</feature>
<comment type="catalytic activity">
    <reaction evidence="7">
        <text>3-phosphoshikimate + phosphoenolpyruvate = 5-O-(1-carboxyvinyl)-3-phosphoshikimate + phosphate</text>
        <dbReference type="Rhea" id="RHEA:21256"/>
        <dbReference type="ChEBI" id="CHEBI:43474"/>
        <dbReference type="ChEBI" id="CHEBI:57701"/>
        <dbReference type="ChEBI" id="CHEBI:58702"/>
        <dbReference type="ChEBI" id="CHEBI:145989"/>
        <dbReference type="EC" id="2.5.1.19"/>
    </reaction>
    <physiologicalReaction direction="left-to-right" evidence="7">
        <dbReference type="Rhea" id="RHEA:21257"/>
    </physiologicalReaction>
</comment>
<dbReference type="RefSeq" id="WP_284642285.1">
    <property type="nucleotide sequence ID" value="NZ_JASNVU010000008.1"/>
</dbReference>
<evidence type="ECO:0000256" key="3">
    <source>
        <dbReference type="ARBA" id="ARBA00022490"/>
    </source>
</evidence>
<dbReference type="Proteomes" id="UP001230317">
    <property type="component" value="Unassembled WGS sequence"/>
</dbReference>
<dbReference type="NCBIfam" id="TIGR01356">
    <property type="entry name" value="aroA"/>
    <property type="match status" value="1"/>
</dbReference>
<evidence type="ECO:0000256" key="4">
    <source>
        <dbReference type="ARBA" id="ARBA00022605"/>
    </source>
</evidence>
<feature type="binding site" evidence="8">
    <location>
        <position position="198"/>
    </location>
    <ligand>
        <name>3-phosphoshikimate</name>
        <dbReference type="ChEBI" id="CHEBI:145989"/>
    </ligand>
</feature>
<keyword evidence="5 8" id="KW-0808">Transferase</keyword>
<feature type="active site" description="Proton acceptor" evidence="8">
    <location>
        <position position="314"/>
    </location>
</feature>
<comment type="caution">
    <text evidence="8">Lacks conserved residue(s) required for the propagation of feature annotation.</text>
</comment>
<dbReference type="HAMAP" id="MF_00210">
    <property type="entry name" value="EPSP_synth"/>
    <property type="match status" value="1"/>
</dbReference>
<dbReference type="GO" id="GO:0009423">
    <property type="term" value="P:chorismate biosynthetic process"/>
    <property type="evidence" value="ECO:0007669"/>
    <property type="project" value="UniProtKB-UniRule"/>
</dbReference>
<dbReference type="FunFam" id="3.65.10.10:FF:000010">
    <property type="entry name" value="3-phosphoshikimate 1-carboxyvinyltransferase"/>
    <property type="match status" value="1"/>
</dbReference>
<dbReference type="EMBL" id="JASNVU010000008">
    <property type="protein sequence ID" value="MDK4335184.1"/>
    <property type="molecule type" value="Genomic_DNA"/>
</dbReference>
<feature type="binding site" evidence="8">
    <location>
        <position position="171"/>
    </location>
    <ligand>
        <name>3-phosphoshikimate</name>
        <dbReference type="ChEBI" id="CHEBI:145989"/>
    </ligand>
</feature>
<dbReference type="GO" id="GO:0003866">
    <property type="term" value="F:3-phosphoshikimate 1-carboxyvinyltransferase activity"/>
    <property type="evidence" value="ECO:0007669"/>
    <property type="project" value="UniProtKB-UniRule"/>
</dbReference>
<feature type="binding site" evidence="8">
    <location>
        <position position="171"/>
    </location>
    <ligand>
        <name>phosphoenolpyruvate</name>
        <dbReference type="ChEBI" id="CHEBI:58702"/>
    </ligand>
</feature>
<evidence type="ECO:0000259" key="9">
    <source>
        <dbReference type="Pfam" id="PF00275"/>
    </source>
</evidence>
<dbReference type="GO" id="GO:0008652">
    <property type="term" value="P:amino acid biosynthetic process"/>
    <property type="evidence" value="ECO:0007669"/>
    <property type="project" value="UniProtKB-KW"/>
</dbReference>
<feature type="binding site" evidence="8">
    <location>
        <position position="31"/>
    </location>
    <ligand>
        <name>phosphoenolpyruvate</name>
        <dbReference type="ChEBI" id="CHEBI:58702"/>
    </ligand>
</feature>
<dbReference type="GO" id="GO:0009073">
    <property type="term" value="P:aromatic amino acid family biosynthetic process"/>
    <property type="evidence" value="ECO:0007669"/>
    <property type="project" value="UniProtKB-KW"/>
</dbReference>
<sequence>MASIMDTMSQPWTAPLATSPVTGEHQVPGSKSITNRAFILAALANSPSILHAPLVSRDTQLMEDALSAMGVRFTHEGADIHVQPGKLHGATVDCGLAGTVMRFVPPVAALADGPVRVDGDKQAYNRPMSTTLDALRSLGVDVKGDSLPFTVSANGVPEGGKVTIDASGSSQFVSGLLLSGARFSQGIQLTHEGGQLPSMPHVEMTVGMLRQAGVRVDSDGTTWTVHPGPIAGREWFIEPDLSNATPFLAAAAVTGGRLTIKNWPANTTQPGDAIRHILLDMGVMVTQEHNSVTAEGNPAGKLQGIERNMGDIGELTPTVAALCALAETPSRLTGIAHLRGHETDRLQALAANINALGGRVTELDDGLVIEPAELHGGDWPCYADHRMATAGAIVGLKVPGIQIEDISTTSKTLPGFARMWETMLHPDQQDLHG</sequence>
<evidence type="ECO:0000256" key="8">
    <source>
        <dbReference type="HAMAP-Rule" id="MF_00210"/>
    </source>
</evidence>
<dbReference type="InterPro" id="IPR006264">
    <property type="entry name" value="EPSP_synthase"/>
</dbReference>
<evidence type="ECO:0000256" key="6">
    <source>
        <dbReference type="ARBA" id="ARBA00023141"/>
    </source>
</evidence>
<comment type="similarity">
    <text evidence="2 8">Belongs to the EPSP synthase family.</text>
</comment>
<feature type="binding site" evidence="8">
    <location>
        <position position="386"/>
    </location>
    <ligand>
        <name>phosphoenolpyruvate</name>
        <dbReference type="ChEBI" id="CHEBI:58702"/>
    </ligand>
</feature>
<comment type="caution">
    <text evidence="10">The sequence shown here is derived from an EMBL/GenBank/DDBJ whole genome shotgun (WGS) entry which is preliminary data.</text>
</comment>
<reference evidence="10" key="1">
    <citation type="submission" date="2023-05" db="EMBL/GenBank/DDBJ databases">
        <title>Metabolic capabilities are highly conserved among human nasal-associated Corynebacterium species in pangenomic analyses.</title>
        <authorList>
            <person name="Tran T.H."/>
            <person name="Roberts A.Q."/>
            <person name="Escapa I.F."/>
            <person name="Gao W."/>
            <person name="Conlan S."/>
            <person name="Kong H."/>
            <person name="Segre J.A."/>
            <person name="Kelly M.S."/>
            <person name="Lemon K.P."/>
        </authorList>
    </citation>
    <scope>NUCLEOTIDE SEQUENCE</scope>
    <source>
        <strain evidence="10">KPL2618</strain>
    </source>
</reference>
<dbReference type="Pfam" id="PF00275">
    <property type="entry name" value="EPSP_synthase"/>
    <property type="match status" value="1"/>
</dbReference>
<accession>A0AAP4BYU6</accession>
<dbReference type="PIRSF" id="PIRSF000505">
    <property type="entry name" value="EPSPS"/>
    <property type="match status" value="1"/>
</dbReference>
<dbReference type="PROSITE" id="PS00885">
    <property type="entry name" value="EPSP_SYNTHASE_2"/>
    <property type="match status" value="1"/>
</dbReference>
<gene>
    <name evidence="8 10" type="primary">aroA</name>
    <name evidence="10" type="ORF">QPX58_07120</name>
</gene>
<feature type="binding site" evidence="8">
    <location>
        <position position="32"/>
    </location>
    <ligand>
        <name>3-phosphoshikimate</name>
        <dbReference type="ChEBI" id="CHEBI:145989"/>
    </ligand>
</feature>
<dbReference type="InterPro" id="IPR023193">
    <property type="entry name" value="EPSP_synthase_CS"/>
</dbReference>
<name>A0AAP4BYU6_9CORY</name>
<comment type="subunit">
    <text evidence="8">Monomer.</text>
</comment>
<keyword evidence="4 8" id="KW-0028">Amino-acid biosynthesis</keyword>
<evidence type="ECO:0000256" key="2">
    <source>
        <dbReference type="ARBA" id="ARBA00009948"/>
    </source>
</evidence>
<evidence type="ECO:0000313" key="11">
    <source>
        <dbReference type="Proteomes" id="UP001230317"/>
    </source>
</evidence>
<comment type="pathway">
    <text evidence="1 8">Metabolic intermediate biosynthesis; chorismate biosynthesis; chorismate from D-erythrose 4-phosphate and phosphoenolpyruvate: step 6/7.</text>
</comment>
<feature type="binding site" evidence="8">
    <location>
        <position position="341"/>
    </location>
    <ligand>
        <name>3-phosphoshikimate</name>
        <dbReference type="ChEBI" id="CHEBI:145989"/>
    </ligand>
</feature>
<dbReference type="PANTHER" id="PTHR21090:SF5">
    <property type="entry name" value="PENTAFUNCTIONAL AROM POLYPEPTIDE"/>
    <property type="match status" value="1"/>
</dbReference>
<evidence type="ECO:0000313" key="10">
    <source>
        <dbReference type="EMBL" id="MDK4335184.1"/>
    </source>
</evidence>
<dbReference type="CDD" id="cd01556">
    <property type="entry name" value="EPSP_synthase"/>
    <property type="match status" value="1"/>
</dbReference>
<proteinExistence type="inferred from homology"/>
<dbReference type="EC" id="2.5.1.19" evidence="8"/>
<dbReference type="PROSITE" id="PS00104">
    <property type="entry name" value="EPSP_SYNTHASE_1"/>
    <property type="match status" value="1"/>
</dbReference>
<feature type="binding site" evidence="8">
    <location>
        <position position="170"/>
    </location>
    <ligand>
        <name>3-phosphoshikimate</name>
        <dbReference type="ChEBI" id="CHEBI:145989"/>
    </ligand>
</feature>
<evidence type="ECO:0000256" key="7">
    <source>
        <dbReference type="ARBA" id="ARBA00044633"/>
    </source>
</evidence>
<dbReference type="PANTHER" id="PTHR21090">
    <property type="entry name" value="AROM/DEHYDROQUINATE SYNTHASE"/>
    <property type="match status" value="1"/>
</dbReference>
<feature type="binding site" evidence="8">
    <location>
        <position position="31"/>
    </location>
    <ligand>
        <name>3-phosphoshikimate</name>
        <dbReference type="ChEBI" id="CHEBI:145989"/>
    </ligand>
</feature>
<dbReference type="GO" id="GO:0005737">
    <property type="term" value="C:cytoplasm"/>
    <property type="evidence" value="ECO:0007669"/>
    <property type="project" value="UniProtKB-SubCell"/>
</dbReference>
<evidence type="ECO:0000256" key="5">
    <source>
        <dbReference type="ARBA" id="ARBA00022679"/>
    </source>
</evidence>
<dbReference type="InterPro" id="IPR036968">
    <property type="entry name" value="Enolpyruvate_Tfrase_sf"/>
</dbReference>
<feature type="binding site" evidence="8">
    <location>
        <position position="169"/>
    </location>
    <ligand>
        <name>3-phosphoshikimate</name>
        <dbReference type="ChEBI" id="CHEBI:145989"/>
    </ligand>
</feature>
<dbReference type="InterPro" id="IPR001986">
    <property type="entry name" value="Enolpyruvate_Tfrase_dom"/>
</dbReference>
<keyword evidence="6 8" id="KW-0057">Aromatic amino acid biosynthesis</keyword>
<comment type="function">
    <text evidence="8">Catalyzes the transfer of the enolpyruvyl moiety of phosphoenolpyruvate (PEP) to the 5-hydroxyl of shikimate-3-phosphate (S3P) to produce enolpyruvyl shikimate-3-phosphate and inorganic phosphate.</text>
</comment>
<feature type="binding site" evidence="8">
    <location>
        <position position="345"/>
    </location>
    <ligand>
        <name>phosphoenolpyruvate</name>
        <dbReference type="ChEBI" id="CHEBI:58702"/>
    </ligand>
</feature>
<protein>
    <recommendedName>
        <fullName evidence="8">3-phosphoshikimate 1-carboxyvinyltransferase</fullName>
        <ecNumber evidence="8">2.5.1.19</ecNumber>
    </recommendedName>
    <alternativeName>
        <fullName evidence="8">5-enolpyruvylshikimate-3-phosphate synthase</fullName>
        <shortName evidence="8">EPSP synthase</shortName>
        <shortName evidence="8">EPSPS</shortName>
    </alternativeName>
</protein>
<keyword evidence="3 8" id="KW-0963">Cytoplasm</keyword>
<feature type="binding site" evidence="8">
    <location>
        <position position="36"/>
    </location>
    <ligand>
        <name>3-phosphoshikimate</name>
        <dbReference type="ChEBI" id="CHEBI:145989"/>
    </ligand>
</feature>
<comment type="subcellular location">
    <subcellularLocation>
        <location evidence="8">Cytoplasm</location>
    </subcellularLocation>
</comment>
<feature type="binding site" evidence="8">
    <location>
        <position position="98"/>
    </location>
    <ligand>
        <name>phosphoenolpyruvate</name>
        <dbReference type="ChEBI" id="CHEBI:58702"/>
    </ligand>
</feature>
<feature type="binding site" evidence="8">
    <location>
        <position position="126"/>
    </location>
    <ligand>
        <name>phosphoenolpyruvate</name>
        <dbReference type="ChEBI" id="CHEBI:58702"/>
    </ligand>
</feature>
<dbReference type="SUPFAM" id="SSF55205">
    <property type="entry name" value="EPT/RTPC-like"/>
    <property type="match status" value="1"/>
</dbReference>
<evidence type="ECO:0000256" key="1">
    <source>
        <dbReference type="ARBA" id="ARBA00004811"/>
    </source>
</evidence>
<feature type="binding site" evidence="8">
    <location>
        <position position="411"/>
    </location>
    <ligand>
        <name>phosphoenolpyruvate</name>
        <dbReference type="ChEBI" id="CHEBI:58702"/>
    </ligand>
</feature>
<dbReference type="InterPro" id="IPR013792">
    <property type="entry name" value="RNA3'P_cycl/enolpyr_Trfase_a/b"/>
</dbReference>
<dbReference type="AlphaFoldDB" id="A0AAP4BYU6"/>
<dbReference type="Gene3D" id="3.65.10.10">
    <property type="entry name" value="Enolpyruvate transferase domain"/>
    <property type="match status" value="2"/>
</dbReference>
<dbReference type="FunFam" id="3.65.10.10:FF:000011">
    <property type="entry name" value="3-phosphoshikimate 1-carboxyvinyltransferase"/>
    <property type="match status" value="1"/>
</dbReference>
<organism evidence="10 11">
    <name type="scientific">Corynebacterium accolens</name>
    <dbReference type="NCBI Taxonomy" id="38284"/>
    <lineage>
        <taxon>Bacteria</taxon>
        <taxon>Bacillati</taxon>
        <taxon>Actinomycetota</taxon>
        <taxon>Actinomycetes</taxon>
        <taxon>Mycobacteriales</taxon>
        <taxon>Corynebacteriaceae</taxon>
        <taxon>Corynebacterium</taxon>
    </lineage>
</organism>